<comment type="cofactor">
    <cofactor evidence="15">
        <name>heme</name>
        <dbReference type="ChEBI" id="CHEBI:30413"/>
    </cofactor>
    <text evidence="15">Binds 2 heme groups non-covalently.</text>
</comment>
<feature type="transmembrane region" description="Helical" evidence="17">
    <location>
        <begin position="155"/>
        <end position="175"/>
    </location>
</feature>
<dbReference type="InterPro" id="IPR036150">
    <property type="entry name" value="Cyt_b/b6_C_sf"/>
</dbReference>
<evidence type="ECO:0000256" key="4">
    <source>
        <dbReference type="ARBA" id="ARBA00013531"/>
    </source>
</evidence>
<keyword evidence="6 15" id="KW-0349">Heme</keyword>
<dbReference type="InterPro" id="IPR016174">
    <property type="entry name" value="Di-haem_cyt_TM"/>
</dbReference>
<dbReference type="GO" id="GO:0046872">
    <property type="term" value="F:metal ion binding"/>
    <property type="evidence" value="ECO:0007669"/>
    <property type="project" value="UniProtKB-KW"/>
</dbReference>
<feature type="transmembrane region" description="Helical" evidence="17">
    <location>
        <begin position="310"/>
        <end position="338"/>
    </location>
</feature>
<keyword evidence="21" id="KW-1185">Reference proteome</keyword>
<feature type="binding site" description="axial binding residue" evidence="15">
    <location>
        <position position="96"/>
    </location>
    <ligand>
        <name>heme b</name>
        <dbReference type="ChEBI" id="CHEBI:60344"/>
        <label>b562</label>
    </ligand>
    <ligandPart>
        <name>Fe</name>
        <dbReference type="ChEBI" id="CHEBI:18248"/>
    </ligandPart>
</feature>
<comment type="subunit">
    <text evidence="3 16">The main subunits of complex b-c1 are: cytochrome b, cytochrome c1 and the Rieske protein.</text>
</comment>
<dbReference type="Proteomes" id="UP000242447">
    <property type="component" value="Chromosome"/>
</dbReference>
<dbReference type="Pfam" id="PF00033">
    <property type="entry name" value="Cytochrome_B"/>
    <property type="match status" value="1"/>
</dbReference>
<dbReference type="PIRSF" id="PIRSF038885">
    <property type="entry name" value="COB"/>
    <property type="match status" value="1"/>
</dbReference>
<protein>
    <recommendedName>
        <fullName evidence="4 16">Cytochrome b</fullName>
    </recommendedName>
</protein>
<feature type="binding site" description="axial binding residue" evidence="15">
    <location>
        <position position="211"/>
    </location>
    <ligand>
        <name>heme b</name>
        <dbReference type="ChEBI" id="CHEBI:60344"/>
        <label>b566</label>
    </ligand>
    <ligandPart>
        <name>Fe</name>
        <dbReference type="ChEBI" id="CHEBI:18248"/>
    </ligandPart>
</feature>
<evidence type="ECO:0000256" key="9">
    <source>
        <dbReference type="ARBA" id="ARBA00022723"/>
    </source>
</evidence>
<evidence type="ECO:0000256" key="5">
    <source>
        <dbReference type="ARBA" id="ARBA00022448"/>
    </source>
</evidence>
<evidence type="ECO:0000256" key="3">
    <source>
        <dbReference type="ARBA" id="ARBA00011649"/>
    </source>
</evidence>
<feature type="transmembrane region" description="Helical" evidence="17">
    <location>
        <begin position="126"/>
        <end position="148"/>
    </location>
</feature>
<feature type="binding site" description="axial binding residue" evidence="15">
    <location>
        <position position="197"/>
    </location>
    <ligand>
        <name>heme b</name>
        <dbReference type="ChEBI" id="CHEBI:60344"/>
        <label>b562</label>
    </ligand>
    <ligandPart>
        <name>Fe</name>
        <dbReference type="ChEBI" id="CHEBI:18248"/>
    </ligandPart>
</feature>
<evidence type="ECO:0000256" key="6">
    <source>
        <dbReference type="ARBA" id="ARBA00022617"/>
    </source>
</evidence>
<comment type="cofactor">
    <cofactor evidence="16">
        <name>heme b</name>
        <dbReference type="ChEBI" id="CHEBI:60344"/>
    </cofactor>
    <text evidence="16">Binds 2 heme groups non-covalently.</text>
</comment>
<feature type="binding site" description="axial binding residue" evidence="15">
    <location>
        <position position="110"/>
    </location>
    <ligand>
        <name>heme b</name>
        <dbReference type="ChEBI" id="CHEBI:60344"/>
        <label>b566</label>
    </ligand>
    <ligandPart>
        <name>Fe</name>
        <dbReference type="ChEBI" id="CHEBI:18248"/>
    </ligandPart>
</feature>
<dbReference type="GO" id="GO:0016491">
    <property type="term" value="F:oxidoreductase activity"/>
    <property type="evidence" value="ECO:0007669"/>
    <property type="project" value="InterPro"/>
</dbReference>
<accession>A0A1W6P2L4</accession>
<dbReference type="InterPro" id="IPR005797">
    <property type="entry name" value="Cyt_b/b6_N"/>
</dbReference>
<feature type="transmembrane region" description="Helical" evidence="17">
    <location>
        <begin position="91"/>
        <end position="111"/>
    </location>
</feature>
<dbReference type="SUPFAM" id="SSF81648">
    <property type="entry name" value="a domain/subunit of cytochrome bc1 complex (Ubiquinol-cytochrome c reductase)"/>
    <property type="match status" value="1"/>
</dbReference>
<dbReference type="PROSITE" id="PS51003">
    <property type="entry name" value="CYTB_CTER"/>
    <property type="match status" value="1"/>
</dbReference>
<evidence type="ECO:0000256" key="16">
    <source>
        <dbReference type="RuleBase" id="RU003385"/>
    </source>
</evidence>
<dbReference type="STRING" id="92947.BVG79_02422"/>
<evidence type="ECO:0000256" key="15">
    <source>
        <dbReference type="PIRSR" id="PIRSR038885-2"/>
    </source>
</evidence>
<evidence type="ECO:0000256" key="14">
    <source>
        <dbReference type="PIRSR" id="PIRSR038885-1"/>
    </source>
</evidence>
<evidence type="ECO:0000256" key="7">
    <source>
        <dbReference type="ARBA" id="ARBA00022660"/>
    </source>
</evidence>
<reference evidence="20 21" key="1">
    <citation type="submission" date="2017-02" db="EMBL/GenBank/DDBJ databases">
        <title>Ketogulonicigenium robustum SPU B003 Genome sequencing and assembly.</title>
        <authorList>
            <person name="Li Y."/>
            <person name="Liu L."/>
            <person name="Wang C."/>
            <person name="Zhang M."/>
            <person name="Zhang T."/>
            <person name="Zhang Y."/>
        </authorList>
    </citation>
    <scope>NUCLEOTIDE SEQUENCE [LARGE SCALE GENOMIC DNA]</scope>
    <source>
        <strain evidence="20 21">SPU_B003</strain>
    </source>
</reference>
<dbReference type="RefSeq" id="WP_085787116.1">
    <property type="nucleotide sequence ID" value="NZ_CP019937.1"/>
</dbReference>
<organism evidence="20 21">
    <name type="scientific">Ketogulonicigenium robustum</name>
    <dbReference type="NCBI Taxonomy" id="92947"/>
    <lineage>
        <taxon>Bacteria</taxon>
        <taxon>Pseudomonadati</taxon>
        <taxon>Pseudomonadota</taxon>
        <taxon>Alphaproteobacteria</taxon>
        <taxon>Rhodobacterales</taxon>
        <taxon>Roseobacteraceae</taxon>
        <taxon>Ketogulonicigenium</taxon>
    </lineage>
</organism>
<sequence>MQDPADNWHPKGRMARWLDSRLPVLRMGRSFFTIPTPRNLNWMWIWGMVLVFVLLMQIVTGIAMAMHYVPHVDMAFRSVEHIMRDVRGGHMIRYIHMNGASLFFLAVYFHVFRSLFYGSYRAPREVTWIIGILLYGLMMATAFMGYVLPWGQMSLHGTAVITSLFGAIPLVGEGIQSWLLGGSAVGQPVLNRFYALHYLFPILMVALVALHVWSVHSTGNSNPAGAAVRGRRDTLPFWPYFVIKDLFALAVVLVGFFALVAYAPNFLGNPVNYEPANPLVTPEHIVPEWYFLPFYAVLRSFTADLWLVRLIHWASFGTIEATLIGALAMFGAGFVLLLAPWLDRSKVASGRYRPIQRVAFWGLVIDFLVLIWAGAMPPVGIYPTIALWATAYWFAYFLIVLPFAPLLEKVKTPPASVAADFAQRHKLPVEDAE</sequence>
<dbReference type="CDD" id="cd00284">
    <property type="entry name" value="Cytochrome_b_N"/>
    <property type="match status" value="1"/>
</dbReference>
<feature type="transmembrane region" description="Helical" evidence="17">
    <location>
        <begin position="195"/>
        <end position="216"/>
    </location>
</feature>
<evidence type="ECO:0000256" key="17">
    <source>
        <dbReference type="SAM" id="Phobius"/>
    </source>
</evidence>
<dbReference type="EMBL" id="CP019937">
    <property type="protein sequence ID" value="ARO15762.1"/>
    <property type="molecule type" value="Genomic_DNA"/>
</dbReference>
<feature type="binding site" evidence="14">
    <location>
        <position position="216"/>
    </location>
    <ligand>
        <name>a ubiquinone</name>
        <dbReference type="ChEBI" id="CHEBI:16389"/>
    </ligand>
</feature>
<keyword evidence="10 16" id="KW-0249">Electron transport</keyword>
<proteinExistence type="inferred from homology"/>
<comment type="subcellular location">
    <subcellularLocation>
        <location evidence="2">Membrane</location>
        <topology evidence="2">Multi-pass membrane protein</topology>
    </subcellularLocation>
</comment>
<dbReference type="AlphaFoldDB" id="A0A1W6P2L4"/>
<dbReference type="InterPro" id="IPR048259">
    <property type="entry name" value="Cytochrome_b_N_euk/bac"/>
</dbReference>
<dbReference type="GO" id="GO:0045275">
    <property type="term" value="C:respiratory chain complex III"/>
    <property type="evidence" value="ECO:0007669"/>
    <property type="project" value="InterPro"/>
</dbReference>
<dbReference type="InterPro" id="IPR005798">
    <property type="entry name" value="Cyt_b/b6_C"/>
</dbReference>
<gene>
    <name evidence="20" type="primary">petB</name>
    <name evidence="20" type="ORF">BVG79_02422</name>
</gene>
<evidence type="ECO:0000256" key="13">
    <source>
        <dbReference type="ARBA" id="ARBA00023136"/>
    </source>
</evidence>
<evidence type="ECO:0000256" key="11">
    <source>
        <dbReference type="ARBA" id="ARBA00022989"/>
    </source>
</evidence>
<dbReference type="InterPro" id="IPR027387">
    <property type="entry name" value="Cytb/b6-like_sf"/>
</dbReference>
<evidence type="ECO:0000256" key="12">
    <source>
        <dbReference type="ARBA" id="ARBA00023004"/>
    </source>
</evidence>
<keyword evidence="9 15" id="KW-0479">Metal-binding</keyword>
<evidence type="ECO:0000259" key="18">
    <source>
        <dbReference type="PROSITE" id="PS51002"/>
    </source>
</evidence>
<feature type="domain" description="Cytochrome b/b6 N-terminal region profile" evidence="18">
    <location>
        <begin position="14"/>
        <end position="224"/>
    </location>
</feature>
<dbReference type="PROSITE" id="PS51002">
    <property type="entry name" value="CYTB_NTER"/>
    <property type="match status" value="1"/>
</dbReference>
<evidence type="ECO:0000256" key="2">
    <source>
        <dbReference type="ARBA" id="ARBA00004141"/>
    </source>
</evidence>
<keyword evidence="11 17" id="KW-1133">Transmembrane helix</keyword>
<feature type="domain" description="Cytochrome b/b6 C-terminal region profile" evidence="19">
    <location>
        <begin position="227"/>
        <end position="415"/>
    </location>
</feature>
<feature type="transmembrane region" description="Helical" evidence="17">
    <location>
        <begin position="237"/>
        <end position="263"/>
    </location>
</feature>
<evidence type="ECO:0000256" key="1">
    <source>
        <dbReference type="ARBA" id="ARBA00002444"/>
    </source>
</evidence>
<keyword evidence="5 16" id="KW-0813">Transport</keyword>
<feature type="transmembrane region" description="Helical" evidence="17">
    <location>
        <begin position="358"/>
        <end position="375"/>
    </location>
</feature>
<dbReference type="PANTHER" id="PTHR19271">
    <property type="entry name" value="CYTOCHROME B"/>
    <property type="match status" value="1"/>
</dbReference>
<dbReference type="KEGG" id="kro:BVG79_02422"/>
<name>A0A1W6P2L4_9RHOB</name>
<dbReference type="InterPro" id="IPR030689">
    <property type="entry name" value="Cytochrome_b"/>
</dbReference>
<keyword evidence="8 16" id="KW-0812">Transmembrane</keyword>
<feature type="transmembrane region" description="Helical" evidence="17">
    <location>
        <begin position="381"/>
        <end position="404"/>
    </location>
</feature>
<dbReference type="GO" id="GO:0008121">
    <property type="term" value="F:quinol-cytochrome-c reductase activity"/>
    <property type="evidence" value="ECO:0007669"/>
    <property type="project" value="InterPro"/>
</dbReference>
<dbReference type="Pfam" id="PF00032">
    <property type="entry name" value="Cytochrom_B_C"/>
    <property type="match status" value="1"/>
</dbReference>
<evidence type="ECO:0000313" key="21">
    <source>
        <dbReference type="Proteomes" id="UP000242447"/>
    </source>
</evidence>
<evidence type="ECO:0000256" key="10">
    <source>
        <dbReference type="ARBA" id="ARBA00022982"/>
    </source>
</evidence>
<keyword evidence="7 16" id="KW-0679">Respiratory chain</keyword>
<evidence type="ECO:0000256" key="8">
    <source>
        <dbReference type="ARBA" id="ARBA00022692"/>
    </source>
</evidence>
<comment type="function">
    <text evidence="1 16">Component of the ubiquinol-cytochrome c reductase complex (complex III or cytochrome b-c1 complex), which is a respiratory chain that generates an electrochemical potential coupled to ATP synthesis.</text>
</comment>
<feature type="transmembrane region" description="Helical" evidence="17">
    <location>
        <begin position="44"/>
        <end position="70"/>
    </location>
</feature>
<evidence type="ECO:0000259" key="19">
    <source>
        <dbReference type="PROSITE" id="PS51003"/>
    </source>
</evidence>
<evidence type="ECO:0000313" key="20">
    <source>
        <dbReference type="EMBL" id="ARO15762.1"/>
    </source>
</evidence>
<dbReference type="GO" id="GO:0022904">
    <property type="term" value="P:respiratory electron transport chain"/>
    <property type="evidence" value="ECO:0007669"/>
    <property type="project" value="InterPro"/>
</dbReference>
<keyword evidence="12 15" id="KW-0408">Iron</keyword>
<keyword evidence="13 17" id="KW-0472">Membrane</keyword>
<dbReference type="SUPFAM" id="SSF81342">
    <property type="entry name" value="Transmembrane di-heme cytochromes"/>
    <property type="match status" value="1"/>
</dbReference>
<dbReference type="PANTHER" id="PTHR19271:SF16">
    <property type="entry name" value="CYTOCHROME B"/>
    <property type="match status" value="1"/>
</dbReference>
<comment type="similarity">
    <text evidence="16">Belongs to the cytochrome b family.</text>
</comment>
<dbReference type="Gene3D" id="1.20.810.10">
    <property type="entry name" value="Cytochrome Bc1 Complex, Chain C"/>
    <property type="match status" value="1"/>
</dbReference>